<evidence type="ECO:0000313" key="2">
    <source>
        <dbReference type="EMBL" id="MBZ2194972.1"/>
    </source>
</evidence>
<feature type="domain" description="AB hydrolase-1" evidence="1">
    <location>
        <begin position="47"/>
        <end position="134"/>
    </location>
</feature>
<evidence type="ECO:0000313" key="3">
    <source>
        <dbReference type="Proteomes" id="UP000826651"/>
    </source>
</evidence>
<dbReference type="EMBL" id="JAGSHT010000002">
    <property type="protein sequence ID" value="MBZ2194972.1"/>
    <property type="molecule type" value="Genomic_DNA"/>
</dbReference>
<comment type="caution">
    <text evidence="2">The sequence shown here is derived from an EMBL/GenBank/DDBJ whole genome shotgun (WGS) entry which is preliminary data.</text>
</comment>
<dbReference type="GO" id="GO:0016787">
    <property type="term" value="F:hydrolase activity"/>
    <property type="evidence" value="ECO:0007669"/>
    <property type="project" value="UniProtKB-KW"/>
</dbReference>
<dbReference type="Gene3D" id="3.40.50.1820">
    <property type="entry name" value="alpha/beta hydrolase"/>
    <property type="match status" value="1"/>
</dbReference>
<accession>A0ABS7S3Q3</accession>
<sequence>MTAIEHASTHLLELPGGSMIAYDVRGEAGPAPTLLAIGFPMDATGFGTLVAHFDDRRTVTYDPRGVGRSVRAESDTALLTPDDHADDLARLVDALGGGPVDVVASSGGAVNALAFVARYPDLARVVVAHEPPLTELLPDRDVANATCEQIHRIYTAGGLGPAMAKFIALVGHDGELPAGFPEEPAPDPAAFGLPTEDDGSRDDPMLGGSILTAPSYAPDYETIRRSSTRVIVAVGEESGATLAARGARATGDRLGAPAAVFPGDHTGFLGNEYGRPGRPDEFAAKLREVLAAR</sequence>
<keyword evidence="2" id="KW-0378">Hydrolase</keyword>
<evidence type="ECO:0000259" key="1">
    <source>
        <dbReference type="Pfam" id="PF00561"/>
    </source>
</evidence>
<gene>
    <name evidence="2" type="ORF">KCQ71_02310</name>
</gene>
<protein>
    <submittedName>
        <fullName evidence="2">Alpha/beta hydrolase</fullName>
    </submittedName>
</protein>
<name>A0ABS7S3Q3_9MICO</name>
<dbReference type="PANTHER" id="PTHR43433">
    <property type="entry name" value="HYDROLASE, ALPHA/BETA FOLD FAMILY PROTEIN"/>
    <property type="match status" value="1"/>
</dbReference>
<dbReference type="InterPro" id="IPR050471">
    <property type="entry name" value="AB_hydrolase"/>
</dbReference>
<proteinExistence type="predicted"/>
<dbReference type="InterPro" id="IPR029058">
    <property type="entry name" value="AB_hydrolase_fold"/>
</dbReference>
<dbReference type="Proteomes" id="UP000826651">
    <property type="component" value="Unassembled WGS sequence"/>
</dbReference>
<dbReference type="PANTHER" id="PTHR43433:SF5">
    <property type="entry name" value="AB HYDROLASE-1 DOMAIN-CONTAINING PROTEIN"/>
    <property type="match status" value="1"/>
</dbReference>
<organism evidence="2 3">
    <name type="scientific">Occultella gossypii</name>
    <dbReference type="NCBI Taxonomy" id="2800820"/>
    <lineage>
        <taxon>Bacteria</taxon>
        <taxon>Bacillati</taxon>
        <taxon>Actinomycetota</taxon>
        <taxon>Actinomycetes</taxon>
        <taxon>Micrococcales</taxon>
        <taxon>Ruaniaceae</taxon>
        <taxon>Occultella</taxon>
    </lineage>
</organism>
<dbReference type="InterPro" id="IPR000073">
    <property type="entry name" value="AB_hydrolase_1"/>
</dbReference>
<reference evidence="2 3" key="1">
    <citation type="submission" date="2021-04" db="EMBL/GenBank/DDBJ databases">
        <title>Ruania sp. nov., isolated from sandy soil of mangrove forest.</title>
        <authorList>
            <person name="Ge X."/>
            <person name="Huang R."/>
            <person name="Liu W."/>
        </authorList>
    </citation>
    <scope>NUCLEOTIDE SEQUENCE [LARGE SCALE GENOMIC DNA]</scope>
    <source>
        <strain evidence="2 3">N2-46</strain>
    </source>
</reference>
<keyword evidence="3" id="KW-1185">Reference proteome</keyword>
<dbReference type="Pfam" id="PF00561">
    <property type="entry name" value="Abhydrolase_1"/>
    <property type="match status" value="1"/>
</dbReference>
<dbReference type="RefSeq" id="WP_223402414.1">
    <property type="nucleotide sequence ID" value="NZ_JAGSHT010000002.1"/>
</dbReference>
<dbReference type="SUPFAM" id="SSF53474">
    <property type="entry name" value="alpha/beta-Hydrolases"/>
    <property type="match status" value="1"/>
</dbReference>